<evidence type="ECO:0000313" key="6">
    <source>
        <dbReference type="Proteomes" id="UP000235826"/>
    </source>
</evidence>
<dbReference type="GO" id="GO:0008775">
    <property type="term" value="F:acetate CoA-transferase activity"/>
    <property type="evidence" value="ECO:0007669"/>
    <property type="project" value="InterPro"/>
</dbReference>
<dbReference type="Gene3D" id="3.40.1080.20">
    <property type="entry name" value="Acetyl-CoA hydrolase/transferase C-terminal domain"/>
    <property type="match status" value="1"/>
</dbReference>
<dbReference type="AlphaFoldDB" id="A0A2K9PMW5"/>
<dbReference type="InterPro" id="IPR026888">
    <property type="entry name" value="AcetylCoA_hyd_C"/>
</dbReference>
<dbReference type="InterPro" id="IPR046433">
    <property type="entry name" value="ActCoA_hydro"/>
</dbReference>
<dbReference type="InterPro" id="IPR003702">
    <property type="entry name" value="ActCoA_hydro_N"/>
</dbReference>
<dbReference type="Pfam" id="PF13336">
    <property type="entry name" value="AcetylCoA_hyd_C"/>
    <property type="match status" value="1"/>
</dbReference>
<dbReference type="Proteomes" id="UP000235826">
    <property type="component" value="Chromosome"/>
</dbReference>
<dbReference type="PANTHER" id="PTHR21432">
    <property type="entry name" value="ACETYL-COA HYDROLASE-RELATED"/>
    <property type="match status" value="1"/>
</dbReference>
<keyword evidence="2 5" id="KW-0808">Transferase</keyword>
<feature type="domain" description="Acetyl-CoA hydrolase/transferase C-terminal" evidence="4">
    <location>
        <begin position="265"/>
        <end position="414"/>
    </location>
</feature>
<feature type="domain" description="Acetyl-CoA hydrolase/transferase N-terminal" evidence="3">
    <location>
        <begin position="3"/>
        <end position="175"/>
    </location>
</feature>
<dbReference type="SUPFAM" id="SSF100950">
    <property type="entry name" value="NagB/RpiA/CoA transferase-like"/>
    <property type="match status" value="2"/>
</dbReference>
<dbReference type="EMBL" id="CP025791">
    <property type="protein sequence ID" value="AUP78414.1"/>
    <property type="molecule type" value="Genomic_DNA"/>
</dbReference>
<dbReference type="OrthoDB" id="9801795at2"/>
<organism evidence="5 6">
    <name type="scientific">Flavivirga eckloniae</name>
    <dbReference type="NCBI Taxonomy" id="1803846"/>
    <lineage>
        <taxon>Bacteria</taxon>
        <taxon>Pseudomonadati</taxon>
        <taxon>Bacteroidota</taxon>
        <taxon>Flavobacteriia</taxon>
        <taxon>Flavobacteriales</taxon>
        <taxon>Flavobacteriaceae</taxon>
        <taxon>Flavivirga</taxon>
    </lineage>
</organism>
<name>A0A2K9PMW5_9FLAO</name>
<evidence type="ECO:0000313" key="5">
    <source>
        <dbReference type="EMBL" id="AUP78414.1"/>
    </source>
</evidence>
<dbReference type="Pfam" id="PF02550">
    <property type="entry name" value="AcetylCoA_hydro"/>
    <property type="match status" value="1"/>
</dbReference>
<evidence type="ECO:0000256" key="2">
    <source>
        <dbReference type="ARBA" id="ARBA00022679"/>
    </source>
</evidence>
<dbReference type="Gene3D" id="3.40.1080.10">
    <property type="entry name" value="Glutaconate Coenzyme A-transferase"/>
    <property type="match status" value="1"/>
</dbReference>
<keyword evidence="6" id="KW-1185">Reference proteome</keyword>
<reference evidence="5 6" key="1">
    <citation type="submission" date="2018-01" db="EMBL/GenBank/DDBJ databases">
        <title>Complete genome sequence of Flavivirga eckloniae ECD14 isolated from seaweed Ecklonia cava.</title>
        <authorList>
            <person name="Lee J.H."/>
            <person name="Baik K.S."/>
            <person name="Seong C.N."/>
        </authorList>
    </citation>
    <scope>NUCLEOTIDE SEQUENCE [LARGE SCALE GENOMIC DNA]</scope>
    <source>
        <strain evidence="5 6">ECD14</strain>
    </source>
</reference>
<evidence type="ECO:0000256" key="1">
    <source>
        <dbReference type="ARBA" id="ARBA00009632"/>
    </source>
</evidence>
<sequence>MYKIVSAEDAVKVIKSNNRVYIQAAAAAPQLLMKAMTERHEELRNVEVCHLHVEGVAGYANPELRDSFHVNSFFIGNNVRHTLTEGNGSYTPVFLSELPLLFKRNILPLDVALIHVSVPDKHGYCSLGVSVEATLAAIDNAKIVVAQVNEQMPRTHGDGIIHITEIDLFVECNEAIPSHTLGEPSPIENKIGDYIAGLIEDKSTLQMGIGTIPNAVLSRLKNHKDLGLHTEMFSDGVIDLILKDVINGNYKGVSPGRALSTFLIGSKRLYDYVDDNPFVEMRESDYVNDVSIIKQNPRMVAINSAIEVDVTGQVCADSIGAKMYSGVGGQMDYIRGASLSEGGKAIIALPSVTKKGISRIVPSLKSGAGIVTTRAHVHYIVTEYGIANLYGKTIKERVKALVNIAHPDHREFIDKTYYELI</sequence>
<gene>
    <name evidence="5" type="ORF">C1H87_06710</name>
</gene>
<evidence type="ECO:0000259" key="4">
    <source>
        <dbReference type="Pfam" id="PF13336"/>
    </source>
</evidence>
<accession>A0A2K9PMW5</accession>
<proteinExistence type="inferred from homology"/>
<dbReference type="RefSeq" id="WP_102755070.1">
    <property type="nucleotide sequence ID" value="NZ_CP025791.1"/>
</dbReference>
<dbReference type="InterPro" id="IPR037171">
    <property type="entry name" value="NagB/RpiA_transferase-like"/>
</dbReference>
<dbReference type="PANTHER" id="PTHR21432:SF20">
    <property type="entry name" value="ACETYL-COA HYDROLASE"/>
    <property type="match status" value="1"/>
</dbReference>
<dbReference type="KEGG" id="fek:C1H87_06710"/>
<evidence type="ECO:0000259" key="3">
    <source>
        <dbReference type="Pfam" id="PF02550"/>
    </source>
</evidence>
<dbReference type="GO" id="GO:0006083">
    <property type="term" value="P:acetate metabolic process"/>
    <property type="evidence" value="ECO:0007669"/>
    <property type="project" value="InterPro"/>
</dbReference>
<dbReference type="Gene3D" id="3.30.750.70">
    <property type="entry name" value="4-hydroxybutyrate coenzyme like domains"/>
    <property type="match status" value="1"/>
</dbReference>
<dbReference type="InterPro" id="IPR038460">
    <property type="entry name" value="AcetylCoA_hyd_C_sf"/>
</dbReference>
<comment type="similarity">
    <text evidence="1">Belongs to the acetyl-CoA hydrolase/transferase family.</text>
</comment>
<protein>
    <submittedName>
        <fullName evidence="5">4-hydroxybutyrate CoA-transferase</fullName>
    </submittedName>
</protein>